<reference evidence="2 3" key="2">
    <citation type="journal article" date="2011" name="PLoS Genet.">
        <title>Parallel evolution of a type IV secretion system in radiating lineages of the host-restricted bacterial pathogen Bartonella.</title>
        <authorList>
            <person name="Engel P."/>
            <person name="Salzburger W."/>
            <person name="Liesch M."/>
            <person name="Chang C.C."/>
            <person name="Maruyama S."/>
            <person name="Lanz C."/>
            <person name="Calteau A."/>
            <person name="Lajus A."/>
            <person name="Medigue C."/>
            <person name="Schuster S.C."/>
            <person name="Dehio C."/>
        </authorList>
    </citation>
    <scope>NUCLEOTIDE SEQUENCE [LARGE SCALE GENOMIC DNA]</scope>
    <source>
        <strain evidence="3">CIP 104772 / 73</strain>
    </source>
</reference>
<dbReference type="EMBL" id="FN645454">
    <property type="protein sequence ID" value="CBI76031.1"/>
    <property type="molecule type" value="Genomic_DNA"/>
</dbReference>
<keyword evidence="3" id="KW-1185">Reference proteome</keyword>
<gene>
    <name evidence="2" type="ordered locus">BARCL_0350</name>
</gene>
<dbReference type="HOGENOM" id="CLU_3180591_0_0_5"/>
<name>E6YGP3_BARC7</name>
<feature type="transmembrane region" description="Helical" evidence="1">
    <location>
        <begin position="26"/>
        <end position="44"/>
    </location>
</feature>
<evidence type="ECO:0000313" key="2">
    <source>
        <dbReference type="EMBL" id="CBI76031.1"/>
    </source>
</evidence>
<evidence type="ECO:0000313" key="3">
    <source>
        <dbReference type="Proteomes" id="UP000009101"/>
    </source>
</evidence>
<organism evidence="2 3">
    <name type="scientific">Bartonella clarridgeiae (strain CCUG 45776 / CIP 104772 / 73)</name>
    <dbReference type="NCBI Taxonomy" id="696125"/>
    <lineage>
        <taxon>Bacteria</taxon>
        <taxon>Pseudomonadati</taxon>
        <taxon>Pseudomonadota</taxon>
        <taxon>Alphaproteobacteria</taxon>
        <taxon>Hyphomicrobiales</taxon>
        <taxon>Bartonellaceae</taxon>
        <taxon>Bartonella</taxon>
    </lineage>
</organism>
<dbReference type="KEGG" id="bcd:BARCL_0350"/>
<keyword evidence="1" id="KW-0812">Transmembrane</keyword>
<keyword evidence="1" id="KW-0472">Membrane</keyword>
<proteinExistence type="predicted"/>
<keyword evidence="1" id="KW-1133">Transmembrane helix</keyword>
<protein>
    <submittedName>
        <fullName evidence="2">Uncharacterized protein</fullName>
    </submittedName>
</protein>
<evidence type="ECO:0000256" key="1">
    <source>
        <dbReference type="SAM" id="Phobius"/>
    </source>
</evidence>
<reference evidence="3" key="1">
    <citation type="submission" date="2009-11" db="EMBL/GenBank/DDBJ databases">
        <title>Genome sequencing of Bartonella species and comparative genomics.</title>
        <authorList>
            <person name="Engel P."/>
            <person name="Salzburger W."/>
            <person name="Marius L."/>
            <person name="Chao-Chin C."/>
            <person name="Soichi M."/>
            <person name="Christa L."/>
            <person name="Alexandra C."/>
            <person name="Aurelie L."/>
            <person name="Claudine M."/>
            <person name="Stephan S.C."/>
            <person name="Christoph D."/>
        </authorList>
    </citation>
    <scope>NUCLEOTIDE SEQUENCE [LARGE SCALE GENOMIC DNA]</scope>
    <source>
        <strain evidence="3">CIP 104772 / 73</strain>
    </source>
</reference>
<dbReference type="Proteomes" id="UP000009101">
    <property type="component" value="Chromosome"/>
</dbReference>
<dbReference type="STRING" id="696125.BARCL_0350"/>
<dbReference type="AlphaFoldDB" id="E6YGP3"/>
<accession>E6YGP3</accession>
<sequence>MFTTFLQHYPVQKHELKNKNIKNEELAIFKIFCLNFFVYLRVIIIY</sequence>